<gene>
    <name evidence="1" type="ORF">LCGC14_1040500</name>
</gene>
<dbReference type="AlphaFoldDB" id="A0A0F9MRP1"/>
<dbReference type="EMBL" id="LAZR01004282">
    <property type="protein sequence ID" value="KKN10045.1"/>
    <property type="molecule type" value="Genomic_DNA"/>
</dbReference>
<proteinExistence type="predicted"/>
<protein>
    <submittedName>
        <fullName evidence="1">Uncharacterized protein</fullName>
    </submittedName>
</protein>
<accession>A0A0F9MRP1</accession>
<organism evidence="1">
    <name type="scientific">marine sediment metagenome</name>
    <dbReference type="NCBI Taxonomy" id="412755"/>
    <lineage>
        <taxon>unclassified sequences</taxon>
        <taxon>metagenomes</taxon>
        <taxon>ecological metagenomes</taxon>
    </lineage>
</organism>
<name>A0A0F9MRP1_9ZZZZ</name>
<evidence type="ECO:0000313" key="1">
    <source>
        <dbReference type="EMBL" id="KKN10045.1"/>
    </source>
</evidence>
<comment type="caution">
    <text evidence="1">The sequence shown here is derived from an EMBL/GenBank/DDBJ whole genome shotgun (WGS) entry which is preliminary data.</text>
</comment>
<reference evidence="1" key="1">
    <citation type="journal article" date="2015" name="Nature">
        <title>Complex archaea that bridge the gap between prokaryotes and eukaryotes.</title>
        <authorList>
            <person name="Spang A."/>
            <person name="Saw J.H."/>
            <person name="Jorgensen S.L."/>
            <person name="Zaremba-Niedzwiedzka K."/>
            <person name="Martijn J."/>
            <person name="Lind A.E."/>
            <person name="van Eijk R."/>
            <person name="Schleper C."/>
            <person name="Guy L."/>
            <person name="Ettema T.J."/>
        </authorList>
    </citation>
    <scope>NUCLEOTIDE SEQUENCE</scope>
</reference>
<sequence>MSDQYPARGPTIDWEGITSVSKGSYRLHTGYGADFAEPLKLYGTGLKATPILKRPVQSYTGTAGATECFGASLNIKVAIHNYTAEDFALKGRHVAKRDISALLVGAIKAKNVGSSDIEVNRTIIPADGGFEKMTSSGQYSFGKTLMKITASGYGYIWVNPDYEKPRI</sequence>